<evidence type="ECO:0000313" key="2">
    <source>
        <dbReference type="EMBL" id="TMR22959.1"/>
    </source>
</evidence>
<dbReference type="Proteomes" id="UP000305238">
    <property type="component" value="Unassembled WGS sequence"/>
</dbReference>
<accession>A0A5S4FQT1</accession>
<dbReference type="Pfam" id="PF13333">
    <property type="entry name" value="rve_2"/>
    <property type="match status" value="1"/>
</dbReference>
<evidence type="ECO:0000313" key="3">
    <source>
        <dbReference type="Proteomes" id="UP000305238"/>
    </source>
</evidence>
<proteinExistence type="predicted"/>
<keyword evidence="3" id="KW-1185">Reference proteome</keyword>
<dbReference type="RefSeq" id="WP_171069543.1">
    <property type="nucleotide sequence ID" value="NZ_VCKZ01000703.1"/>
</dbReference>
<feature type="domain" description="Integrase catalytic" evidence="1">
    <location>
        <begin position="2"/>
        <end position="47"/>
    </location>
</feature>
<feature type="non-terminal residue" evidence="2">
    <location>
        <position position="1"/>
    </location>
</feature>
<dbReference type="AlphaFoldDB" id="A0A5S4FQT1"/>
<reference evidence="2 3" key="1">
    <citation type="submission" date="2019-05" db="EMBL/GenBank/DDBJ databases">
        <title>Draft genome sequence of Actinomadura geliboluensis A8036.</title>
        <authorList>
            <person name="Saricaoglu S."/>
            <person name="Isik K."/>
        </authorList>
    </citation>
    <scope>NUCLEOTIDE SEQUENCE [LARGE SCALE GENOMIC DNA]</scope>
    <source>
        <strain evidence="2 3">A8036</strain>
    </source>
</reference>
<protein>
    <submittedName>
        <fullName evidence="2">IS3 family transposase</fullName>
    </submittedName>
</protein>
<dbReference type="GO" id="GO:0015074">
    <property type="term" value="P:DNA integration"/>
    <property type="evidence" value="ECO:0007669"/>
    <property type="project" value="InterPro"/>
</dbReference>
<name>A0A5S4FQT1_9ACTN</name>
<comment type="caution">
    <text evidence="2">The sequence shown here is derived from an EMBL/GenBank/DDBJ whole genome shotgun (WGS) entry which is preliminary data.</text>
</comment>
<dbReference type="EMBL" id="VCKZ01000703">
    <property type="protein sequence ID" value="TMR22959.1"/>
    <property type="molecule type" value="Genomic_DNA"/>
</dbReference>
<gene>
    <name evidence="2" type="ORF">ETD96_43650</name>
</gene>
<sequence length="55" mass="6498">LELLDTRKWQTRAELAAAVFEWIECWYNPFRRHSSIGMLSPVGYEERHRSSTTAT</sequence>
<evidence type="ECO:0000259" key="1">
    <source>
        <dbReference type="Pfam" id="PF13333"/>
    </source>
</evidence>
<organism evidence="2 3">
    <name type="scientific">Actinomadura geliboluensis</name>
    <dbReference type="NCBI Taxonomy" id="882440"/>
    <lineage>
        <taxon>Bacteria</taxon>
        <taxon>Bacillati</taxon>
        <taxon>Actinomycetota</taxon>
        <taxon>Actinomycetes</taxon>
        <taxon>Streptosporangiales</taxon>
        <taxon>Thermomonosporaceae</taxon>
        <taxon>Actinomadura</taxon>
    </lineage>
</organism>
<dbReference type="InterPro" id="IPR001584">
    <property type="entry name" value="Integrase_cat-core"/>
</dbReference>